<dbReference type="STRING" id="696281.Desru_1616"/>
<sequence length="219" mass="26126">MMVQYKGWSDVPGHLKTRTTLERLGLIPRFHDSPDAIVDVFNKNGYKKYYLYDINQCLPIENYTPRIDRIEMTTENLAEALYVVNKSAKRIRDSKRDDYFTGQHNRAKKSKLKEQELYHLKEKILSKMLEENRAEILGVHKQLVTNKSEYEWENYLLLITVDDFSFHRPIKPKDIHKHPYLGEIELITAEKDRKTRLNFYEAVQLLEKYLDTPALEKYK</sequence>
<proteinExistence type="predicted"/>
<protein>
    <submittedName>
        <fullName evidence="1">Uncharacterized protein</fullName>
    </submittedName>
</protein>
<dbReference type="HOGENOM" id="CLU_1287095_0_0_9"/>
<evidence type="ECO:0000313" key="1">
    <source>
        <dbReference type="EMBL" id="AEG59881.1"/>
    </source>
</evidence>
<dbReference type="KEGG" id="dru:Desru_1616"/>
<dbReference type="Pfam" id="PF14177">
    <property type="entry name" value="YkyB"/>
    <property type="match status" value="1"/>
</dbReference>
<keyword evidence="2" id="KW-1185">Reference proteome</keyword>
<evidence type="ECO:0000313" key="2">
    <source>
        <dbReference type="Proteomes" id="UP000009234"/>
    </source>
</evidence>
<organism evidence="1 2">
    <name type="scientific">Desulforamulus ruminis (strain ATCC 23193 / DSM 2154 / NCIMB 8452 / DL)</name>
    <name type="common">Desulfotomaculum ruminis</name>
    <dbReference type="NCBI Taxonomy" id="696281"/>
    <lineage>
        <taxon>Bacteria</taxon>
        <taxon>Bacillati</taxon>
        <taxon>Bacillota</taxon>
        <taxon>Clostridia</taxon>
        <taxon>Eubacteriales</taxon>
        <taxon>Peptococcaceae</taxon>
        <taxon>Desulforamulus</taxon>
    </lineage>
</organism>
<dbReference type="RefSeq" id="WP_013841648.1">
    <property type="nucleotide sequence ID" value="NC_015589.1"/>
</dbReference>
<dbReference type="InterPro" id="IPR025552">
    <property type="entry name" value="YkyB"/>
</dbReference>
<dbReference type="Proteomes" id="UP000009234">
    <property type="component" value="Chromosome"/>
</dbReference>
<reference evidence="1 2" key="2">
    <citation type="journal article" date="2012" name="Stand. Genomic Sci.">
        <title>Complete genome sequence of the sulfate-reducing firmicute Desulfotomaculum ruminis type strain (DL(T)).</title>
        <authorList>
            <person name="Spring S."/>
            <person name="Visser M."/>
            <person name="Lu M."/>
            <person name="Copeland A."/>
            <person name="Lapidus A."/>
            <person name="Lucas S."/>
            <person name="Cheng J.F."/>
            <person name="Han C."/>
            <person name="Tapia R."/>
            <person name="Goodwin L.A."/>
            <person name="Pitluck S."/>
            <person name="Ivanova N."/>
            <person name="Land M."/>
            <person name="Hauser L."/>
            <person name="Larimer F."/>
            <person name="Rohde M."/>
            <person name="Goker M."/>
            <person name="Detter J.C."/>
            <person name="Kyrpides N.C."/>
            <person name="Woyke T."/>
            <person name="Schaap P.J."/>
            <person name="Plugge C.M."/>
            <person name="Muyzer G."/>
            <person name="Kuever J."/>
            <person name="Pereira I.A."/>
            <person name="Parshina S.N."/>
            <person name="Bernier-Latmani R."/>
            <person name="Stams A.J."/>
            <person name="Klenk H.P."/>
        </authorList>
    </citation>
    <scope>NUCLEOTIDE SEQUENCE [LARGE SCALE GENOMIC DNA]</scope>
    <source>
        <strain evidence="2">ATCC 23193 / DSM 2154 / NCIB 8452 / DL</strain>
    </source>
</reference>
<gene>
    <name evidence="1" type="ordered locus">Desru_1616</name>
</gene>
<dbReference type="EMBL" id="CP002780">
    <property type="protein sequence ID" value="AEG59881.1"/>
    <property type="molecule type" value="Genomic_DNA"/>
</dbReference>
<dbReference type="AlphaFoldDB" id="F6DSA2"/>
<accession>F6DSA2</accession>
<name>F6DSA2_DESRL</name>
<reference evidence="2" key="1">
    <citation type="submission" date="2011-05" db="EMBL/GenBank/DDBJ databases">
        <title>Complete sequence of Desulfotomaculum ruminis DSM 2154.</title>
        <authorList>
            <person name="Lucas S."/>
            <person name="Copeland A."/>
            <person name="Lapidus A."/>
            <person name="Cheng J.-F."/>
            <person name="Goodwin L."/>
            <person name="Pitluck S."/>
            <person name="Lu M."/>
            <person name="Detter J.C."/>
            <person name="Han C."/>
            <person name="Tapia R."/>
            <person name="Land M."/>
            <person name="Hauser L."/>
            <person name="Kyrpides N."/>
            <person name="Ivanova N."/>
            <person name="Mikhailova N."/>
            <person name="Pagani I."/>
            <person name="Stams A.J.M."/>
            <person name="Plugge C.M."/>
            <person name="Muyzer G."/>
            <person name="Kuever J."/>
            <person name="Parshina S.N."/>
            <person name="Ivanova A.E."/>
            <person name="Nazina T.N."/>
            <person name="Brambilla E."/>
            <person name="Spring S."/>
            <person name="Klenk H.-P."/>
            <person name="Woyke T."/>
        </authorList>
    </citation>
    <scope>NUCLEOTIDE SEQUENCE [LARGE SCALE GENOMIC DNA]</scope>
    <source>
        <strain evidence="2">ATCC 23193 / DSM 2154 / NCIB 8452 / DL</strain>
    </source>
</reference>